<accession>A0A538TVT5</accession>
<feature type="transmembrane region" description="Helical" evidence="1">
    <location>
        <begin position="458"/>
        <end position="480"/>
    </location>
</feature>
<evidence type="ECO:0000313" key="3">
    <source>
        <dbReference type="Proteomes" id="UP000316609"/>
    </source>
</evidence>
<protein>
    <submittedName>
        <fullName evidence="2">Uncharacterized protein</fullName>
    </submittedName>
</protein>
<feature type="transmembrane region" description="Helical" evidence="1">
    <location>
        <begin position="26"/>
        <end position="44"/>
    </location>
</feature>
<reference evidence="2 3" key="1">
    <citation type="journal article" date="2019" name="Nat. Microbiol.">
        <title>Mediterranean grassland soil C-N compound turnover is dependent on rainfall and depth, and is mediated by genomically divergent microorganisms.</title>
        <authorList>
            <person name="Diamond S."/>
            <person name="Andeer P.F."/>
            <person name="Li Z."/>
            <person name="Crits-Christoph A."/>
            <person name="Burstein D."/>
            <person name="Anantharaman K."/>
            <person name="Lane K.R."/>
            <person name="Thomas B.C."/>
            <person name="Pan C."/>
            <person name="Northen T.R."/>
            <person name="Banfield J.F."/>
        </authorList>
    </citation>
    <scope>NUCLEOTIDE SEQUENCE [LARGE SCALE GENOMIC DNA]</scope>
    <source>
        <strain evidence="2">WS_8</strain>
    </source>
</reference>
<feature type="transmembrane region" description="Helical" evidence="1">
    <location>
        <begin position="64"/>
        <end position="86"/>
    </location>
</feature>
<dbReference type="EMBL" id="VBOY01000031">
    <property type="protein sequence ID" value="TMQ67729.1"/>
    <property type="molecule type" value="Genomic_DNA"/>
</dbReference>
<keyword evidence="1" id="KW-0812">Transmembrane</keyword>
<feature type="transmembrane region" description="Helical" evidence="1">
    <location>
        <begin position="187"/>
        <end position="206"/>
    </location>
</feature>
<evidence type="ECO:0000313" key="2">
    <source>
        <dbReference type="EMBL" id="TMQ67729.1"/>
    </source>
</evidence>
<comment type="caution">
    <text evidence="2">The sequence shown here is derived from an EMBL/GenBank/DDBJ whole genome shotgun (WGS) entry which is preliminary data.</text>
</comment>
<gene>
    <name evidence="2" type="ORF">E6K78_03615</name>
</gene>
<feature type="transmembrane region" description="Helical" evidence="1">
    <location>
        <begin position="364"/>
        <end position="384"/>
    </location>
</feature>
<keyword evidence="1" id="KW-1133">Transmembrane helix</keyword>
<name>A0A538TVT5_UNCEI</name>
<feature type="transmembrane region" description="Helical" evidence="1">
    <location>
        <begin position="274"/>
        <end position="291"/>
    </location>
</feature>
<proteinExistence type="predicted"/>
<keyword evidence="1" id="KW-0472">Membrane</keyword>
<evidence type="ECO:0000256" key="1">
    <source>
        <dbReference type="SAM" id="Phobius"/>
    </source>
</evidence>
<dbReference type="Proteomes" id="UP000316609">
    <property type="component" value="Unassembled WGS sequence"/>
</dbReference>
<feature type="transmembrane region" description="Helical" evidence="1">
    <location>
        <begin position="514"/>
        <end position="535"/>
    </location>
</feature>
<sequence length="543" mass="57887">MTFGRVLRMLQHIVLSDFRERVRRHAFIITLAFTVYAAYIFLPPNGAPYVTFQVGGARGLYDSAWVGCTVALLTSAFLSLAGFYLVKNAIERDRSTGVGQILATTPITKPLYTLGKAISNFAVLAVLACAVAVCAIGMQLLRAEHTDVRPLDVFAPFAIATLPALAVVAALAVLFEAIPWLRGGLGNIVYFFLWGALAMPGSSLVVPQPGLGNALGTSALVPQMARGVASAFPDIDLATARTSLGLTFTERPLQLRTFDWAGLEWDPSTVLPRLAWMAIAAAIALLAAVPFDRFDVARGVGIRLRGRRQAGAEFGPPVSELDQATSSVRAPVLVEPPSIAQRDDRLVAMLRAELLLVRKDMPRAWALVALALGVACWLAPLTIARFWLSPFAWIWPVLLWSALGAREARHGTHALVFPAPHPIARQLKATWLSGFSIALAMGSGVGVRLALAGDTAGALSWLVGATFIPSMALACGVWTGSGKLFEILYLLLWYAGPLNHVPFLDYAATVPASVVSGAPLGFGAAALALLAIATAGRARRIKR</sequence>
<feature type="transmembrane region" description="Helical" evidence="1">
    <location>
        <begin position="121"/>
        <end position="141"/>
    </location>
</feature>
<dbReference type="AlphaFoldDB" id="A0A538TVT5"/>
<feature type="transmembrane region" description="Helical" evidence="1">
    <location>
        <begin position="153"/>
        <end position="175"/>
    </location>
</feature>
<feature type="transmembrane region" description="Helical" evidence="1">
    <location>
        <begin position="429"/>
        <end position="452"/>
    </location>
</feature>
<organism evidence="2 3">
    <name type="scientific">Eiseniibacteriota bacterium</name>
    <dbReference type="NCBI Taxonomy" id="2212470"/>
    <lineage>
        <taxon>Bacteria</taxon>
        <taxon>Candidatus Eiseniibacteriota</taxon>
    </lineage>
</organism>